<evidence type="ECO:0000313" key="3">
    <source>
        <dbReference type="Proteomes" id="UP000604046"/>
    </source>
</evidence>
<evidence type="ECO:0000313" key="2">
    <source>
        <dbReference type="EMBL" id="CAE7400264.1"/>
    </source>
</evidence>
<proteinExistence type="predicted"/>
<name>A0A812QRN7_9DINO</name>
<protein>
    <submittedName>
        <fullName evidence="2">Uncharacterized protein</fullName>
    </submittedName>
</protein>
<reference evidence="2" key="1">
    <citation type="submission" date="2021-02" db="EMBL/GenBank/DDBJ databases">
        <authorList>
            <person name="Dougan E. K."/>
            <person name="Rhodes N."/>
            <person name="Thang M."/>
            <person name="Chan C."/>
        </authorList>
    </citation>
    <scope>NUCLEOTIDE SEQUENCE</scope>
</reference>
<dbReference type="AlphaFoldDB" id="A0A812QRN7"/>
<sequence>MASPVPAASATVCQESRDDPRLLGCRNLGGRQQLEQKVHLEELAAEGRKAAAEHKAREVRPGWARALREAKVRDGTSKRSEVVGALHEGSRVLVAEVCGTKARIQQPLSGWIALSKHTEPVLEQESWQAQEGKLASSWVVSSVLARLSAPSAGAQSQAQPQLQTQGMSEVPTENVEDGADAASAEEPLLAISTDTDIPVLSTSPLGPTSGSSPLPPTRSWWAALRQAVKDAFRCAGWCR</sequence>
<organism evidence="2 3">
    <name type="scientific">Symbiodinium natans</name>
    <dbReference type="NCBI Taxonomy" id="878477"/>
    <lineage>
        <taxon>Eukaryota</taxon>
        <taxon>Sar</taxon>
        <taxon>Alveolata</taxon>
        <taxon>Dinophyceae</taxon>
        <taxon>Suessiales</taxon>
        <taxon>Symbiodiniaceae</taxon>
        <taxon>Symbiodinium</taxon>
    </lineage>
</organism>
<keyword evidence="3" id="KW-1185">Reference proteome</keyword>
<feature type="compositionally biased region" description="Low complexity" evidence="1">
    <location>
        <begin position="152"/>
        <end position="166"/>
    </location>
</feature>
<feature type="region of interest" description="Disordered" evidence="1">
    <location>
        <begin position="152"/>
        <end position="180"/>
    </location>
</feature>
<gene>
    <name evidence="2" type="ORF">SNAT2548_LOCUS21792</name>
</gene>
<accession>A0A812QRN7</accession>
<dbReference type="EMBL" id="CAJNDS010002263">
    <property type="protein sequence ID" value="CAE7400264.1"/>
    <property type="molecule type" value="Genomic_DNA"/>
</dbReference>
<dbReference type="Proteomes" id="UP000604046">
    <property type="component" value="Unassembled WGS sequence"/>
</dbReference>
<comment type="caution">
    <text evidence="2">The sequence shown here is derived from an EMBL/GenBank/DDBJ whole genome shotgun (WGS) entry which is preliminary data.</text>
</comment>
<evidence type="ECO:0000256" key="1">
    <source>
        <dbReference type="SAM" id="MobiDB-lite"/>
    </source>
</evidence>